<protein>
    <submittedName>
        <fullName evidence="1">Ester cyclase</fullName>
    </submittedName>
</protein>
<sequence length="134" mass="15298">MSTVDKNKASVLKFNKEFLEQGNFEVLDEIIADDFINNTAPKGVPNNIDGLKQVASMLHKGFSHFDIEILEQIGEDDIIATRKMIHVIHTGEIMGHKPTNKSVTFNVMDFVRLRDGKYVEHWGQNDIMEIIEKL</sequence>
<dbReference type="Pfam" id="PF07366">
    <property type="entry name" value="SnoaL"/>
    <property type="match status" value="1"/>
</dbReference>
<dbReference type="InterPro" id="IPR032710">
    <property type="entry name" value="NTF2-like_dom_sf"/>
</dbReference>
<dbReference type="Gene3D" id="3.10.450.50">
    <property type="match status" value="1"/>
</dbReference>
<dbReference type="Proteomes" id="UP001153642">
    <property type="component" value="Unassembled WGS sequence"/>
</dbReference>
<dbReference type="RefSeq" id="WP_277900063.1">
    <property type="nucleotide sequence ID" value="NZ_JAPMUA010000003.1"/>
</dbReference>
<organism evidence="1 2">
    <name type="scientific">Galbibacter pacificus</name>
    <dbReference type="NCBI Taxonomy" id="2996052"/>
    <lineage>
        <taxon>Bacteria</taxon>
        <taxon>Pseudomonadati</taxon>
        <taxon>Bacteroidota</taxon>
        <taxon>Flavobacteriia</taxon>
        <taxon>Flavobacteriales</taxon>
        <taxon>Flavobacteriaceae</taxon>
        <taxon>Galbibacter</taxon>
    </lineage>
</organism>
<comment type="caution">
    <text evidence="1">The sequence shown here is derived from an EMBL/GenBank/DDBJ whole genome shotgun (WGS) entry which is preliminary data.</text>
</comment>
<reference evidence="1" key="1">
    <citation type="submission" date="2022-11" db="EMBL/GenBank/DDBJ databases">
        <title>High-quality draft genome sequence of Galbibacter sp. strain CMA-7.</title>
        <authorList>
            <person name="Wei L."/>
            <person name="Dong C."/>
            <person name="Shao Z."/>
        </authorList>
    </citation>
    <scope>NUCLEOTIDE SEQUENCE</scope>
    <source>
        <strain evidence="1">CMA-7</strain>
    </source>
</reference>
<name>A0ABT6FRW8_9FLAO</name>
<evidence type="ECO:0000313" key="1">
    <source>
        <dbReference type="EMBL" id="MDG3586023.1"/>
    </source>
</evidence>
<dbReference type="PANTHER" id="PTHR38436">
    <property type="entry name" value="POLYKETIDE CYCLASE SNOAL-LIKE DOMAIN"/>
    <property type="match status" value="1"/>
</dbReference>
<dbReference type="InterPro" id="IPR009959">
    <property type="entry name" value="Cyclase_SnoaL-like"/>
</dbReference>
<evidence type="ECO:0000313" key="2">
    <source>
        <dbReference type="Proteomes" id="UP001153642"/>
    </source>
</evidence>
<gene>
    <name evidence="1" type="ORF">OSR52_09085</name>
</gene>
<keyword evidence="2" id="KW-1185">Reference proteome</keyword>
<dbReference type="EMBL" id="JAPMUA010000003">
    <property type="protein sequence ID" value="MDG3586023.1"/>
    <property type="molecule type" value="Genomic_DNA"/>
</dbReference>
<proteinExistence type="predicted"/>
<accession>A0ABT6FRW8</accession>
<dbReference type="PANTHER" id="PTHR38436:SF1">
    <property type="entry name" value="ESTER CYCLASE"/>
    <property type="match status" value="1"/>
</dbReference>
<dbReference type="SUPFAM" id="SSF54427">
    <property type="entry name" value="NTF2-like"/>
    <property type="match status" value="1"/>
</dbReference>